<name>A0ABU1IDW0_9BURK</name>
<keyword evidence="5" id="KW-1185">Reference proteome</keyword>
<evidence type="ECO:0000313" key="4">
    <source>
        <dbReference type="EMBL" id="MDR6215136.1"/>
    </source>
</evidence>
<comment type="caution">
    <text evidence="4">The sequence shown here is derived from an EMBL/GenBank/DDBJ whole genome shotgun (WGS) entry which is preliminary data.</text>
</comment>
<evidence type="ECO:0000256" key="1">
    <source>
        <dbReference type="ARBA" id="ARBA00004418"/>
    </source>
</evidence>
<keyword evidence="3" id="KW-0732">Signal</keyword>
<gene>
    <name evidence="4" type="ORF">QE399_002825</name>
</gene>
<accession>A0ABU1IDW0</accession>
<comment type="similarity">
    <text evidence="2">Belongs to the bacterial solute-binding protein SsuA/TauA family.</text>
</comment>
<reference evidence="4 5" key="1">
    <citation type="submission" date="2023-08" db="EMBL/GenBank/DDBJ databases">
        <title>Functional and genomic diversity of the sorghum phyllosphere microbiome.</title>
        <authorList>
            <person name="Shade A."/>
        </authorList>
    </citation>
    <scope>NUCLEOTIDE SEQUENCE [LARGE SCALE GENOMIC DNA]</scope>
    <source>
        <strain evidence="4 5">SORGH_AS_0335</strain>
    </source>
</reference>
<dbReference type="Proteomes" id="UP001267710">
    <property type="component" value="Unassembled WGS sequence"/>
</dbReference>
<dbReference type="PANTHER" id="PTHR30024">
    <property type="entry name" value="ALIPHATIC SULFONATES-BINDING PROTEIN-RELATED"/>
    <property type="match status" value="1"/>
</dbReference>
<comment type="subcellular location">
    <subcellularLocation>
        <location evidence="1">Periplasm</location>
    </subcellularLocation>
</comment>
<organism evidence="4 5">
    <name type="scientific">Paracidovorax wautersii</name>
    <dbReference type="NCBI Taxonomy" id="1177982"/>
    <lineage>
        <taxon>Bacteria</taxon>
        <taxon>Pseudomonadati</taxon>
        <taxon>Pseudomonadota</taxon>
        <taxon>Betaproteobacteria</taxon>
        <taxon>Burkholderiales</taxon>
        <taxon>Comamonadaceae</taxon>
        <taxon>Paracidovorax</taxon>
    </lineage>
</organism>
<dbReference type="RefSeq" id="WP_309829502.1">
    <property type="nucleotide sequence ID" value="NZ_JAVIZX010000001.1"/>
</dbReference>
<proteinExistence type="inferred from homology"/>
<dbReference type="EMBL" id="JAVIZX010000001">
    <property type="protein sequence ID" value="MDR6215136.1"/>
    <property type="molecule type" value="Genomic_DNA"/>
</dbReference>
<dbReference type="Gene3D" id="3.40.190.10">
    <property type="entry name" value="Periplasmic binding protein-like II"/>
    <property type="match status" value="2"/>
</dbReference>
<evidence type="ECO:0000313" key="5">
    <source>
        <dbReference type="Proteomes" id="UP001267710"/>
    </source>
</evidence>
<evidence type="ECO:0000256" key="3">
    <source>
        <dbReference type="ARBA" id="ARBA00022729"/>
    </source>
</evidence>
<dbReference type="Pfam" id="PF13379">
    <property type="entry name" value="NMT1_2"/>
    <property type="match status" value="1"/>
</dbReference>
<dbReference type="PANTHER" id="PTHR30024:SF47">
    <property type="entry name" value="TAURINE-BINDING PERIPLASMIC PROTEIN"/>
    <property type="match status" value="1"/>
</dbReference>
<protein>
    <submittedName>
        <fullName evidence="4">NitT/TauT family transport system substrate-binding protein</fullName>
    </submittedName>
</protein>
<evidence type="ECO:0000256" key="2">
    <source>
        <dbReference type="ARBA" id="ARBA00010742"/>
    </source>
</evidence>
<sequence>MPFAPLHRRRFSVHAVLAAASIAAPAVLRAQAGGRVRIAVGGQSALYYLPLTIADQLGFFRNEGLEVSLIDHAGGALALQAVQAGSADVCCGAYEHTIRQQVAGVPYRSLVQLGRAPQLALGASTRTWPVRSVSGFKGMRVGVSAPGSSTHFVAGYWLTQAGTPLNGVSFIGVGTGQSALAALRQGRVHALCQSDPLLTLLEQRGEVRLLGDLRSLKGTQEVFGGAMPGACLYAPQAFLQRQPAQAQALVHAMVHALKWLQTAAPADLMRAVPSDYLMGNRVAYLAAFDKVRETLSPDGLMPVDGPATALRAVARLQPELDPSSVDLGRTYSNEWVRRAKLKFNL</sequence>
<dbReference type="SUPFAM" id="SSF53850">
    <property type="entry name" value="Periplasmic binding protein-like II"/>
    <property type="match status" value="1"/>
</dbReference>